<reference evidence="9 10" key="1">
    <citation type="submission" date="2020-08" db="EMBL/GenBank/DDBJ databases">
        <title>Genome public.</title>
        <authorList>
            <person name="Liu C."/>
            <person name="Sun Q."/>
        </authorList>
    </citation>
    <scope>NUCLEOTIDE SEQUENCE [LARGE SCALE GENOMIC DNA]</scope>
    <source>
        <strain evidence="9 10">NSJ-56</strain>
    </source>
</reference>
<dbReference type="PANTHER" id="PTHR30026:SF20">
    <property type="entry name" value="OUTER MEMBRANE PROTEIN TOLC"/>
    <property type="match status" value="1"/>
</dbReference>
<dbReference type="Gene3D" id="1.20.1600.10">
    <property type="entry name" value="Outer membrane efflux proteins (OEP)"/>
    <property type="match status" value="1"/>
</dbReference>
<keyword evidence="8" id="KW-0175">Coiled coil</keyword>
<keyword evidence="5" id="KW-0812">Transmembrane</keyword>
<keyword evidence="6" id="KW-0472">Membrane</keyword>
<comment type="similarity">
    <text evidence="2">Belongs to the outer membrane factor (OMF) (TC 1.B.17) family.</text>
</comment>
<evidence type="ECO:0000256" key="6">
    <source>
        <dbReference type="ARBA" id="ARBA00023136"/>
    </source>
</evidence>
<keyword evidence="4" id="KW-1134">Transmembrane beta strand</keyword>
<evidence type="ECO:0000313" key="10">
    <source>
        <dbReference type="Proteomes" id="UP000646484"/>
    </source>
</evidence>
<proteinExistence type="inferred from homology"/>
<evidence type="ECO:0000256" key="1">
    <source>
        <dbReference type="ARBA" id="ARBA00004442"/>
    </source>
</evidence>
<comment type="caution">
    <text evidence="9">The sequence shown here is derived from an EMBL/GenBank/DDBJ whole genome shotgun (WGS) entry which is preliminary data.</text>
</comment>
<organism evidence="9 10">
    <name type="scientific">Butyricimonas hominis</name>
    <dbReference type="NCBI Taxonomy" id="2763032"/>
    <lineage>
        <taxon>Bacteria</taxon>
        <taxon>Pseudomonadati</taxon>
        <taxon>Bacteroidota</taxon>
        <taxon>Bacteroidia</taxon>
        <taxon>Bacteroidales</taxon>
        <taxon>Odoribacteraceae</taxon>
        <taxon>Butyricimonas</taxon>
    </lineage>
</organism>
<evidence type="ECO:0000256" key="3">
    <source>
        <dbReference type="ARBA" id="ARBA00022448"/>
    </source>
</evidence>
<keyword evidence="10" id="KW-1185">Reference proteome</keyword>
<accession>A0ABR7D669</accession>
<dbReference type="Proteomes" id="UP000646484">
    <property type="component" value="Unassembled WGS sequence"/>
</dbReference>
<dbReference type="SUPFAM" id="SSF56954">
    <property type="entry name" value="Outer membrane efflux proteins (OEP)"/>
    <property type="match status" value="1"/>
</dbReference>
<dbReference type="InterPro" id="IPR003423">
    <property type="entry name" value="OMP_efflux"/>
</dbReference>
<gene>
    <name evidence="9" type="ORF">H8S64_20410</name>
</gene>
<protein>
    <submittedName>
        <fullName evidence="9">TolC family protein</fullName>
    </submittedName>
</protein>
<feature type="coiled-coil region" evidence="8">
    <location>
        <begin position="312"/>
        <end position="339"/>
    </location>
</feature>
<name>A0ABR7D669_9BACT</name>
<dbReference type="Pfam" id="PF02321">
    <property type="entry name" value="OEP"/>
    <property type="match status" value="1"/>
</dbReference>
<evidence type="ECO:0000256" key="2">
    <source>
        <dbReference type="ARBA" id="ARBA00007613"/>
    </source>
</evidence>
<evidence type="ECO:0000256" key="4">
    <source>
        <dbReference type="ARBA" id="ARBA00022452"/>
    </source>
</evidence>
<dbReference type="PANTHER" id="PTHR30026">
    <property type="entry name" value="OUTER MEMBRANE PROTEIN TOLC"/>
    <property type="match status" value="1"/>
</dbReference>
<keyword evidence="7" id="KW-0998">Cell outer membrane</keyword>
<dbReference type="EMBL" id="JACOOH010000011">
    <property type="protein sequence ID" value="MBC5623463.1"/>
    <property type="molecule type" value="Genomic_DNA"/>
</dbReference>
<dbReference type="InterPro" id="IPR051906">
    <property type="entry name" value="TolC-like"/>
</dbReference>
<evidence type="ECO:0000256" key="5">
    <source>
        <dbReference type="ARBA" id="ARBA00022692"/>
    </source>
</evidence>
<comment type="subcellular location">
    <subcellularLocation>
        <location evidence="1">Cell outer membrane</location>
    </subcellularLocation>
</comment>
<evidence type="ECO:0000256" key="7">
    <source>
        <dbReference type="ARBA" id="ARBA00023237"/>
    </source>
</evidence>
<evidence type="ECO:0000256" key="8">
    <source>
        <dbReference type="SAM" id="Coils"/>
    </source>
</evidence>
<keyword evidence="3" id="KW-0813">Transport</keyword>
<evidence type="ECO:0000313" key="9">
    <source>
        <dbReference type="EMBL" id="MBC5623463.1"/>
    </source>
</evidence>
<sequence length="416" mass="46976">MVFLPFITRGQVYTLEECLAAALEKNNSIKNSLLEVEMARQTRKEAFTFYFPQVSASGMVFQGSEKLLQADLDLFGLAEIPLSFIKKGAFATATAVQPVFAGLQIINGNKLAKLGEEVRVLQHRLTENEVKQKTTEYYWLIATLNNHHSTLDVVDKLLAEIYRQVELAVKTGLTTRNDLLRVELRQQEIASQRLKVENGLRVTKMVLAQYIGADFTSFDIATSEFTQPESPLNYYITPQDAVQQRIEYLLAQKNVDAQGYQVRMERSKHLPKVGVGVGHIYYNIMKKDVNTELAFASVSVPISSWWGGSHVIKKARIKKEQAENDRKNAEELLAVEIEQLWSELTESYAQIELARKSIASSTENLRLNKQHFNAGASSLSDLLTAETLYTESCNNYTSACADYQTKLSNYLTHTRP</sequence>